<sequence>MRVQQSTNNSGRVMRNTEGRYKISRLSKNIEAKQTLDKMQTVHKGTLSSRDAFGYTRSQKTPLLTSDFQTSDSKTYMTEVAFSRFTFSVSFLFPFPLFLTSYLQKTGEWWLSCLLIIRPQARQITQLQSCAFLHGVDWLWSILNEGLCRLKRGWSCH</sequence>
<organism evidence="1 2">
    <name type="scientific">Araneus ventricosus</name>
    <name type="common">Orbweaver spider</name>
    <name type="synonym">Epeira ventricosa</name>
    <dbReference type="NCBI Taxonomy" id="182803"/>
    <lineage>
        <taxon>Eukaryota</taxon>
        <taxon>Metazoa</taxon>
        <taxon>Ecdysozoa</taxon>
        <taxon>Arthropoda</taxon>
        <taxon>Chelicerata</taxon>
        <taxon>Arachnida</taxon>
        <taxon>Araneae</taxon>
        <taxon>Araneomorphae</taxon>
        <taxon>Entelegynae</taxon>
        <taxon>Araneoidea</taxon>
        <taxon>Araneidae</taxon>
        <taxon>Araneus</taxon>
    </lineage>
</organism>
<name>A0A4Y2LNF5_ARAVE</name>
<comment type="caution">
    <text evidence="1">The sequence shown here is derived from an EMBL/GenBank/DDBJ whole genome shotgun (WGS) entry which is preliminary data.</text>
</comment>
<reference evidence="1 2" key="1">
    <citation type="journal article" date="2019" name="Sci. Rep.">
        <title>Orb-weaving spider Araneus ventricosus genome elucidates the spidroin gene catalogue.</title>
        <authorList>
            <person name="Kono N."/>
            <person name="Nakamura H."/>
            <person name="Ohtoshi R."/>
            <person name="Moran D.A.P."/>
            <person name="Shinohara A."/>
            <person name="Yoshida Y."/>
            <person name="Fujiwara M."/>
            <person name="Mori M."/>
            <person name="Tomita M."/>
            <person name="Arakawa K."/>
        </authorList>
    </citation>
    <scope>NUCLEOTIDE SEQUENCE [LARGE SCALE GENOMIC DNA]</scope>
</reference>
<gene>
    <name evidence="1" type="ORF">AVEN_72794_1</name>
</gene>
<evidence type="ECO:0000313" key="2">
    <source>
        <dbReference type="Proteomes" id="UP000499080"/>
    </source>
</evidence>
<dbReference type="AlphaFoldDB" id="A0A4Y2LNF5"/>
<dbReference type="Proteomes" id="UP000499080">
    <property type="component" value="Unassembled WGS sequence"/>
</dbReference>
<dbReference type="EMBL" id="BGPR01119598">
    <property type="protein sequence ID" value="GBN16248.1"/>
    <property type="molecule type" value="Genomic_DNA"/>
</dbReference>
<evidence type="ECO:0000313" key="1">
    <source>
        <dbReference type="EMBL" id="GBN16248.1"/>
    </source>
</evidence>
<proteinExistence type="predicted"/>
<keyword evidence="2" id="KW-1185">Reference proteome</keyword>
<accession>A0A4Y2LNF5</accession>
<protein>
    <submittedName>
        <fullName evidence="1">Uncharacterized protein</fullName>
    </submittedName>
</protein>